<dbReference type="InterPro" id="IPR003663">
    <property type="entry name" value="Sugar/inositol_transpt"/>
</dbReference>
<feature type="transmembrane region" description="Helical" evidence="8">
    <location>
        <begin position="317"/>
        <end position="342"/>
    </location>
</feature>
<evidence type="ECO:0000256" key="6">
    <source>
        <dbReference type="ARBA" id="ARBA00023136"/>
    </source>
</evidence>
<protein>
    <submittedName>
        <fullName evidence="10">Sugar Porter (MFS)</fullName>
    </submittedName>
</protein>
<dbReference type="InterPro" id="IPR005828">
    <property type="entry name" value="MFS_sugar_transport-like"/>
</dbReference>
<comment type="similarity">
    <text evidence="2">Belongs to the major facilitator superfamily. Sugar transporter (TC 2.A.1.1) family.</text>
</comment>
<evidence type="ECO:0000259" key="9">
    <source>
        <dbReference type="PROSITE" id="PS50850"/>
    </source>
</evidence>
<name>A0ABQ9XDK0_9EUKA</name>
<dbReference type="PANTHER" id="PTHR48020:SF12">
    <property type="entry name" value="PROTON MYO-INOSITOL COTRANSPORTER"/>
    <property type="match status" value="1"/>
</dbReference>
<feature type="transmembrane region" description="Helical" evidence="8">
    <location>
        <begin position="290"/>
        <end position="311"/>
    </location>
</feature>
<dbReference type="InterPro" id="IPR050814">
    <property type="entry name" value="Myo-inositol_Transporter"/>
</dbReference>
<dbReference type="EMBL" id="JARBJD010000155">
    <property type="protein sequence ID" value="KAK2949469.1"/>
    <property type="molecule type" value="Genomic_DNA"/>
</dbReference>
<evidence type="ECO:0000256" key="4">
    <source>
        <dbReference type="ARBA" id="ARBA00022692"/>
    </source>
</evidence>
<dbReference type="Proteomes" id="UP001281761">
    <property type="component" value="Unassembled WGS sequence"/>
</dbReference>
<gene>
    <name evidence="10" type="ORF">BLNAU_15557</name>
</gene>
<keyword evidence="5 8" id="KW-1133">Transmembrane helix</keyword>
<comment type="subcellular location">
    <subcellularLocation>
        <location evidence="1">Membrane</location>
        <topology evidence="1">Multi-pass membrane protein</topology>
    </subcellularLocation>
</comment>
<comment type="caution">
    <text evidence="10">The sequence shown here is derived from an EMBL/GenBank/DDBJ whole genome shotgun (WGS) entry which is preliminary data.</text>
</comment>
<dbReference type="PANTHER" id="PTHR48020">
    <property type="entry name" value="PROTON MYO-INOSITOL COTRANSPORTER"/>
    <property type="match status" value="1"/>
</dbReference>
<feature type="domain" description="Major facilitator superfamily (MFS) profile" evidence="9">
    <location>
        <begin position="6"/>
        <end position="409"/>
    </location>
</feature>
<feature type="transmembrane region" description="Helical" evidence="8">
    <location>
        <begin position="160"/>
        <end position="182"/>
    </location>
</feature>
<evidence type="ECO:0000256" key="5">
    <source>
        <dbReference type="ARBA" id="ARBA00022989"/>
    </source>
</evidence>
<dbReference type="PROSITE" id="PS00217">
    <property type="entry name" value="SUGAR_TRANSPORT_2"/>
    <property type="match status" value="1"/>
</dbReference>
<dbReference type="InterPro" id="IPR020846">
    <property type="entry name" value="MFS_dom"/>
</dbReference>
<dbReference type="Gene3D" id="1.20.1250.20">
    <property type="entry name" value="MFS general substrate transporter like domains"/>
    <property type="match status" value="2"/>
</dbReference>
<organism evidence="10 11">
    <name type="scientific">Blattamonas nauphoetae</name>
    <dbReference type="NCBI Taxonomy" id="2049346"/>
    <lineage>
        <taxon>Eukaryota</taxon>
        <taxon>Metamonada</taxon>
        <taxon>Preaxostyla</taxon>
        <taxon>Oxymonadida</taxon>
        <taxon>Blattamonas</taxon>
    </lineage>
</organism>
<feature type="transmembrane region" description="Helical" evidence="8">
    <location>
        <begin position="73"/>
        <end position="97"/>
    </location>
</feature>
<dbReference type="InterPro" id="IPR005829">
    <property type="entry name" value="Sugar_transporter_CS"/>
</dbReference>
<proteinExistence type="inferred from homology"/>
<dbReference type="Pfam" id="PF00083">
    <property type="entry name" value="Sugar_tr"/>
    <property type="match status" value="1"/>
</dbReference>
<keyword evidence="6 8" id="KW-0472">Membrane</keyword>
<evidence type="ECO:0000313" key="11">
    <source>
        <dbReference type="Proteomes" id="UP001281761"/>
    </source>
</evidence>
<feature type="transmembrane region" description="Helical" evidence="8">
    <location>
        <begin position="354"/>
        <end position="374"/>
    </location>
</feature>
<feature type="transmembrane region" description="Helical" evidence="8">
    <location>
        <begin position="12"/>
        <end position="33"/>
    </location>
</feature>
<feature type="transmembrane region" description="Helical" evidence="8">
    <location>
        <begin position="132"/>
        <end position="154"/>
    </location>
</feature>
<evidence type="ECO:0000256" key="3">
    <source>
        <dbReference type="ARBA" id="ARBA00022448"/>
    </source>
</evidence>
<dbReference type="SUPFAM" id="SSF103473">
    <property type="entry name" value="MFS general substrate transporter"/>
    <property type="match status" value="1"/>
</dbReference>
<evidence type="ECO:0000256" key="1">
    <source>
        <dbReference type="ARBA" id="ARBA00004141"/>
    </source>
</evidence>
<feature type="transmembrane region" description="Helical" evidence="8">
    <location>
        <begin position="386"/>
        <end position="405"/>
    </location>
</feature>
<accession>A0ABQ9XDK0</accession>
<evidence type="ECO:0000256" key="2">
    <source>
        <dbReference type="ARBA" id="ARBA00010992"/>
    </source>
</evidence>
<evidence type="ECO:0000256" key="7">
    <source>
        <dbReference type="SAM" id="MobiDB-lite"/>
    </source>
</evidence>
<feature type="transmembrane region" description="Helical" evidence="8">
    <location>
        <begin position="222"/>
        <end position="245"/>
    </location>
</feature>
<sequence>MAESTHNGAAAFVSFVGGAAFGVSTGVIAGVLSEDRWNNIGDLSAFLSSSLLYGIVVGSLLNVIITDKIGRRVTLLVGAIIAAVFAVAMAFCHILWLMCMIRGFSGVGIGIITTLAPLYATELASTKRRGLIVGFFQVFITIGIFAGYCLNMAFHKVTDGWRYEFALTSLMPILLIVGFFFLPETDSWKAMRDAKKQNADNRPSFGQRTRFKFHVLKHYPRSIFVGVALSILYQMTGLNVVVYYTNSIFKEAGVDNLTLSLGLTMAIGVWNFICSLIPPFIVDKFGRRPFVIIGCVPMIIGMILLALSYQLTFQTRYVLAIVGMILFLGGFEFGLGPIYFIVINEMFPAEVRNLASASQNLIMWLCNIIIVHIFQPASKGMTPQGFFYLLAGLSLVLLLIVIFVMKETKGIETVFVEGVRESCRSSNAAVDSNELEQVSSPPPQQSPPESSPEAEQTAQSEEPDEGGKTNLVTSDVEPTERAE</sequence>
<keyword evidence="4 8" id="KW-0812">Transmembrane</keyword>
<feature type="transmembrane region" description="Helical" evidence="8">
    <location>
        <begin position="103"/>
        <end position="120"/>
    </location>
</feature>
<feature type="region of interest" description="Disordered" evidence="7">
    <location>
        <begin position="429"/>
        <end position="483"/>
    </location>
</feature>
<dbReference type="InterPro" id="IPR036259">
    <property type="entry name" value="MFS_trans_sf"/>
</dbReference>
<feature type="transmembrane region" description="Helical" evidence="8">
    <location>
        <begin position="257"/>
        <end position="278"/>
    </location>
</feature>
<keyword evidence="3" id="KW-0813">Transport</keyword>
<dbReference type="PRINTS" id="PR00171">
    <property type="entry name" value="SUGRTRNSPORT"/>
</dbReference>
<reference evidence="10 11" key="1">
    <citation type="journal article" date="2022" name="bioRxiv">
        <title>Genomics of Preaxostyla Flagellates Illuminates Evolutionary Transitions and the Path Towards Mitochondrial Loss.</title>
        <authorList>
            <person name="Novak L.V.F."/>
            <person name="Treitli S.C."/>
            <person name="Pyrih J."/>
            <person name="Halakuc P."/>
            <person name="Pipaliya S.V."/>
            <person name="Vacek V."/>
            <person name="Brzon O."/>
            <person name="Soukal P."/>
            <person name="Eme L."/>
            <person name="Dacks J.B."/>
            <person name="Karnkowska A."/>
            <person name="Elias M."/>
            <person name="Hampl V."/>
        </authorList>
    </citation>
    <scope>NUCLEOTIDE SEQUENCE [LARGE SCALE GENOMIC DNA]</scope>
    <source>
        <strain evidence="10">NAU3</strain>
        <tissue evidence="10">Gut</tissue>
    </source>
</reference>
<keyword evidence="11" id="KW-1185">Reference proteome</keyword>
<evidence type="ECO:0000313" key="10">
    <source>
        <dbReference type="EMBL" id="KAK2949469.1"/>
    </source>
</evidence>
<feature type="transmembrane region" description="Helical" evidence="8">
    <location>
        <begin position="45"/>
        <end position="66"/>
    </location>
</feature>
<feature type="compositionally biased region" description="Pro residues" evidence="7">
    <location>
        <begin position="440"/>
        <end position="450"/>
    </location>
</feature>
<evidence type="ECO:0000256" key="8">
    <source>
        <dbReference type="SAM" id="Phobius"/>
    </source>
</evidence>
<dbReference type="PROSITE" id="PS50850">
    <property type="entry name" value="MFS"/>
    <property type="match status" value="1"/>
</dbReference>